<feature type="region of interest" description="Disordered" evidence="1">
    <location>
        <begin position="115"/>
        <end position="142"/>
    </location>
</feature>
<evidence type="ECO:0000256" key="1">
    <source>
        <dbReference type="SAM" id="MobiDB-lite"/>
    </source>
</evidence>
<evidence type="ECO:0000313" key="3">
    <source>
        <dbReference type="WBParaSite" id="MBELARI_LOCUS4684"/>
    </source>
</evidence>
<accession>A0AAF3FCR7</accession>
<proteinExistence type="predicted"/>
<name>A0AAF3FCR7_9BILA</name>
<reference evidence="3" key="1">
    <citation type="submission" date="2024-02" db="UniProtKB">
        <authorList>
            <consortium name="WormBaseParasite"/>
        </authorList>
    </citation>
    <scope>IDENTIFICATION</scope>
</reference>
<dbReference type="WBParaSite" id="MBELARI_LOCUS4684">
    <property type="protein sequence ID" value="MBELARI_LOCUS4684"/>
    <property type="gene ID" value="MBELARI_LOCUS4684"/>
</dbReference>
<sequence length="344" mass="39595">MSQRKIVVFNADDETMMGDVISATKTVFANSRKRQTRKVMDFPDDLADSDADEGPATNEIDQDESLTVEEMSHLKKGNRTLDSIFKRLSGSNKKKVPVRVQRASIVPRITHHRRATITKSTPKHDDGSMTWDEDETENYDPDVDGAIDDQEFEAEEYEDLDRPRVQETFEEKGPIDKHGLRLVYVDGKTANRPKLTRSTANYTVPTRFKAPRARILGAQPFAGNKRRVHVPIANRISFANGRQRFTLSDYEYSFDDNDKQGFRRGFSRKSNRTIGGRIRRREWPTPKSKWDEAPIKAWARDKLQDRSDEGERFKPWLKCACNTDDTHTHKGRGFTMSGRLHAFD</sequence>
<dbReference type="Proteomes" id="UP000887575">
    <property type="component" value="Unassembled WGS sequence"/>
</dbReference>
<dbReference type="AlphaFoldDB" id="A0AAF3FCR7"/>
<organism evidence="2 3">
    <name type="scientific">Mesorhabditis belari</name>
    <dbReference type="NCBI Taxonomy" id="2138241"/>
    <lineage>
        <taxon>Eukaryota</taxon>
        <taxon>Metazoa</taxon>
        <taxon>Ecdysozoa</taxon>
        <taxon>Nematoda</taxon>
        <taxon>Chromadorea</taxon>
        <taxon>Rhabditida</taxon>
        <taxon>Rhabditina</taxon>
        <taxon>Rhabditomorpha</taxon>
        <taxon>Rhabditoidea</taxon>
        <taxon>Rhabditidae</taxon>
        <taxon>Mesorhabditinae</taxon>
        <taxon>Mesorhabditis</taxon>
    </lineage>
</organism>
<feature type="compositionally biased region" description="Acidic residues" evidence="1">
    <location>
        <begin position="131"/>
        <end position="142"/>
    </location>
</feature>
<keyword evidence="2" id="KW-1185">Reference proteome</keyword>
<evidence type="ECO:0000313" key="2">
    <source>
        <dbReference type="Proteomes" id="UP000887575"/>
    </source>
</evidence>
<protein>
    <submittedName>
        <fullName evidence="3">Uncharacterized protein</fullName>
    </submittedName>
</protein>